<gene>
    <name evidence="6" type="primary">MYB3R1</name>
    <name evidence="6" type="ORF">CFP56_041999</name>
</gene>
<evidence type="ECO:0000256" key="3">
    <source>
        <dbReference type="SAM" id="SignalP"/>
    </source>
</evidence>
<dbReference type="SMART" id="SM00717">
    <property type="entry name" value="SANT"/>
    <property type="match status" value="3"/>
</dbReference>
<dbReference type="GO" id="GO:0005634">
    <property type="term" value="C:nucleus"/>
    <property type="evidence" value="ECO:0007669"/>
    <property type="project" value="UniProtKB-SubCell"/>
</dbReference>
<dbReference type="Proteomes" id="UP000237347">
    <property type="component" value="Unassembled WGS sequence"/>
</dbReference>
<feature type="chain" id="PRO_5043452099" evidence="3">
    <location>
        <begin position="16"/>
        <end position="150"/>
    </location>
</feature>
<name>A0AAW0IUY2_QUESU</name>
<dbReference type="PANTHER" id="PTHR45614">
    <property type="entry name" value="MYB PROTEIN-RELATED"/>
    <property type="match status" value="1"/>
</dbReference>
<dbReference type="Pfam" id="PF13921">
    <property type="entry name" value="Myb_DNA-bind_6"/>
    <property type="match status" value="1"/>
</dbReference>
<dbReference type="InterPro" id="IPR001005">
    <property type="entry name" value="SANT/Myb"/>
</dbReference>
<comment type="caution">
    <text evidence="6">The sequence shown here is derived from an EMBL/GenBank/DDBJ whole genome shotgun (WGS) entry which is preliminary data.</text>
</comment>
<feature type="domain" description="HTH myb-type" evidence="5">
    <location>
        <begin position="50"/>
        <end position="96"/>
    </location>
</feature>
<evidence type="ECO:0000256" key="2">
    <source>
        <dbReference type="ARBA" id="ARBA00023242"/>
    </source>
</evidence>
<dbReference type="InterPro" id="IPR017930">
    <property type="entry name" value="Myb_dom"/>
</dbReference>
<feature type="domain" description="HTH myb-type" evidence="5">
    <location>
        <begin position="97"/>
        <end position="146"/>
    </location>
</feature>
<feature type="domain" description="Myb-like" evidence="4">
    <location>
        <begin position="50"/>
        <end position="92"/>
    </location>
</feature>
<dbReference type="CDD" id="cd00167">
    <property type="entry name" value="SANT"/>
    <property type="match status" value="3"/>
</dbReference>
<keyword evidence="2" id="KW-0539">Nucleus</keyword>
<evidence type="ECO:0000259" key="4">
    <source>
        <dbReference type="PROSITE" id="PS50090"/>
    </source>
</evidence>
<dbReference type="GO" id="GO:0000981">
    <property type="term" value="F:DNA-binding transcription factor activity, RNA polymerase II-specific"/>
    <property type="evidence" value="ECO:0007669"/>
    <property type="project" value="TreeGrafter"/>
</dbReference>
<comment type="subcellular location">
    <subcellularLocation>
        <location evidence="1">Nucleus</location>
    </subcellularLocation>
</comment>
<protein>
    <submittedName>
        <fullName evidence="6">Transcription factor myb3r-1</fullName>
    </submittedName>
</protein>
<dbReference type="EMBL" id="PKMF04000851">
    <property type="protein sequence ID" value="KAK7817976.1"/>
    <property type="molecule type" value="Genomic_DNA"/>
</dbReference>
<feature type="non-terminal residue" evidence="6">
    <location>
        <position position="1"/>
    </location>
</feature>
<accession>A0AAW0IUY2</accession>
<evidence type="ECO:0000313" key="7">
    <source>
        <dbReference type="Proteomes" id="UP000237347"/>
    </source>
</evidence>
<evidence type="ECO:0000256" key="1">
    <source>
        <dbReference type="ARBA" id="ARBA00004123"/>
    </source>
</evidence>
<dbReference type="Pfam" id="PF00249">
    <property type="entry name" value="Myb_DNA-binding"/>
    <property type="match status" value="2"/>
</dbReference>
<dbReference type="InterPro" id="IPR009057">
    <property type="entry name" value="Homeodomain-like_sf"/>
</dbReference>
<evidence type="ECO:0000313" key="6">
    <source>
        <dbReference type="EMBL" id="KAK7817976.1"/>
    </source>
</evidence>
<feature type="domain" description="Myb-like" evidence="4">
    <location>
        <begin position="93"/>
        <end position="130"/>
    </location>
</feature>
<dbReference type="Gene3D" id="1.10.10.60">
    <property type="entry name" value="Homeodomain-like"/>
    <property type="match status" value="3"/>
</dbReference>
<sequence length="150" mass="17455">FFVLVASLTMDKILAFAVQKFSGKNWKKIAECVPGRSDVQCLHRSQKVLNPDLVKGPWSKEQSRGKKKWCEISKSLPGRKGKQCRERWHNHLNLNIKKTTWTKEEESILINAHQMYGNKWAEIAKLLPGRYAQISSRQQEYRANYQKVPS</sequence>
<dbReference type="SUPFAM" id="SSF46689">
    <property type="entry name" value="Homeodomain-like"/>
    <property type="match status" value="2"/>
</dbReference>
<feature type="signal peptide" evidence="3">
    <location>
        <begin position="1"/>
        <end position="15"/>
    </location>
</feature>
<organism evidence="6 7">
    <name type="scientific">Quercus suber</name>
    <name type="common">Cork oak</name>
    <dbReference type="NCBI Taxonomy" id="58331"/>
    <lineage>
        <taxon>Eukaryota</taxon>
        <taxon>Viridiplantae</taxon>
        <taxon>Streptophyta</taxon>
        <taxon>Embryophyta</taxon>
        <taxon>Tracheophyta</taxon>
        <taxon>Spermatophyta</taxon>
        <taxon>Magnoliopsida</taxon>
        <taxon>eudicotyledons</taxon>
        <taxon>Gunneridae</taxon>
        <taxon>Pentapetalae</taxon>
        <taxon>rosids</taxon>
        <taxon>fabids</taxon>
        <taxon>Fagales</taxon>
        <taxon>Fagaceae</taxon>
        <taxon>Quercus</taxon>
    </lineage>
</organism>
<dbReference type="PROSITE" id="PS51294">
    <property type="entry name" value="HTH_MYB"/>
    <property type="match status" value="2"/>
</dbReference>
<reference evidence="6 7" key="1">
    <citation type="journal article" date="2018" name="Sci. Data">
        <title>The draft genome sequence of cork oak.</title>
        <authorList>
            <person name="Ramos A.M."/>
            <person name="Usie A."/>
            <person name="Barbosa P."/>
            <person name="Barros P.M."/>
            <person name="Capote T."/>
            <person name="Chaves I."/>
            <person name="Simoes F."/>
            <person name="Abreu I."/>
            <person name="Carrasquinho I."/>
            <person name="Faro C."/>
            <person name="Guimaraes J.B."/>
            <person name="Mendonca D."/>
            <person name="Nobrega F."/>
            <person name="Rodrigues L."/>
            <person name="Saibo N.J.M."/>
            <person name="Varela M.C."/>
            <person name="Egas C."/>
            <person name="Matos J."/>
            <person name="Miguel C.M."/>
            <person name="Oliveira M.M."/>
            <person name="Ricardo C.P."/>
            <person name="Goncalves S."/>
        </authorList>
    </citation>
    <scope>NUCLEOTIDE SEQUENCE [LARGE SCALE GENOMIC DNA]</scope>
    <source>
        <strain evidence="7">cv. HL8</strain>
    </source>
</reference>
<dbReference type="GO" id="GO:0000978">
    <property type="term" value="F:RNA polymerase II cis-regulatory region sequence-specific DNA binding"/>
    <property type="evidence" value="ECO:0007669"/>
    <property type="project" value="TreeGrafter"/>
</dbReference>
<proteinExistence type="predicted"/>
<dbReference type="PANTHER" id="PTHR45614:SF232">
    <property type="entry name" value="TRANSCRIPTION FACTOR MYB3R-2"/>
    <property type="match status" value="1"/>
</dbReference>
<dbReference type="InterPro" id="IPR050560">
    <property type="entry name" value="MYB_TF"/>
</dbReference>
<keyword evidence="3" id="KW-0732">Signal</keyword>
<dbReference type="PROSITE" id="PS50090">
    <property type="entry name" value="MYB_LIKE"/>
    <property type="match status" value="2"/>
</dbReference>
<dbReference type="AlphaFoldDB" id="A0AAW0IUY2"/>
<evidence type="ECO:0000259" key="5">
    <source>
        <dbReference type="PROSITE" id="PS51294"/>
    </source>
</evidence>
<keyword evidence="7" id="KW-1185">Reference proteome</keyword>